<organism evidence="2 3">
    <name type="scientific">Sporothrix schenckii 1099-18</name>
    <dbReference type="NCBI Taxonomy" id="1397361"/>
    <lineage>
        <taxon>Eukaryota</taxon>
        <taxon>Fungi</taxon>
        <taxon>Dikarya</taxon>
        <taxon>Ascomycota</taxon>
        <taxon>Pezizomycotina</taxon>
        <taxon>Sordariomycetes</taxon>
        <taxon>Sordariomycetidae</taxon>
        <taxon>Ophiostomatales</taxon>
        <taxon>Ophiostomataceae</taxon>
        <taxon>Sporothrix</taxon>
    </lineage>
</organism>
<dbReference type="GeneID" id="27663857"/>
<dbReference type="OrthoDB" id="5230873at2759"/>
<gene>
    <name evidence="2" type="ORF">SPSK_01673</name>
</gene>
<evidence type="ECO:0000256" key="1">
    <source>
        <dbReference type="SAM" id="SignalP"/>
    </source>
</evidence>
<dbReference type="KEGG" id="ssck:SPSK_01673"/>
<dbReference type="RefSeq" id="XP_016590177.1">
    <property type="nucleotide sequence ID" value="XM_016728580.1"/>
</dbReference>
<name>A0A0F2MH64_SPOSC</name>
<sequence length="408" mass="43174">MQTIAALVGLLVAAAFASPSAIAGKVDADRVAHKRTTETVQLIAYGTNISGLPIYAGADNLAYVATPTAAALRNLTAITWTIDTTGEDAWTVAPSTGASNMTPGSLFYIVSASERGDSFAQAGFVSDASDAPAGATTTGFIAYGPYVIVAVEKADGTTSYVSEFWALAAPGTDGLWTVMWNEANKVHANSAPLSVKTTAPVKSTVYSVSTTGQDFGATVARRLARTVEGSHPFQNAKVADAPFVPVNSFCGTPPLSLLAAVTDGRLALSTDLLPGKGVLRFPTPPSSHDIGPGHCVWTQYARDRTTRVHSLCLYPFAFFDGSQLGVSTSSLRGPAAGLRDVYASSLEPVVVCVGFYSTHRDQSCQRLRDLVGPVEFFVPAPLYYGTRHVALERRERFPRVARFHLFIG</sequence>
<dbReference type="Proteomes" id="UP000033710">
    <property type="component" value="Unassembled WGS sequence"/>
</dbReference>
<dbReference type="AlphaFoldDB" id="A0A0F2MH64"/>
<feature type="chain" id="PRO_5002455325" evidence="1">
    <location>
        <begin position="18"/>
        <end position="408"/>
    </location>
</feature>
<keyword evidence="1" id="KW-0732">Signal</keyword>
<comment type="caution">
    <text evidence="2">The sequence shown here is derived from an EMBL/GenBank/DDBJ whole genome shotgun (WGS) entry which is preliminary data.</text>
</comment>
<evidence type="ECO:0000313" key="3">
    <source>
        <dbReference type="Proteomes" id="UP000033710"/>
    </source>
</evidence>
<evidence type="ECO:0000313" key="2">
    <source>
        <dbReference type="EMBL" id="KJR87501.1"/>
    </source>
</evidence>
<dbReference type="EMBL" id="AXCR01000005">
    <property type="protein sequence ID" value="KJR87501.1"/>
    <property type="molecule type" value="Genomic_DNA"/>
</dbReference>
<protein>
    <submittedName>
        <fullName evidence="2">Uncharacterized protein</fullName>
    </submittedName>
</protein>
<reference evidence="2 3" key="2">
    <citation type="journal article" date="2015" name="Eukaryot. Cell">
        <title>Asexual propagation of a virulent clone complex in a human and feline outbreak of sporotrichosis.</title>
        <authorList>
            <person name="Teixeira Mde M."/>
            <person name="Rodrigues A.M."/>
            <person name="Tsui C.K."/>
            <person name="de Almeida L.G."/>
            <person name="Van Diepeningen A.D."/>
            <person name="van den Ende B.G."/>
            <person name="Fernandes G.F."/>
            <person name="Kano R."/>
            <person name="Hamelin R.C."/>
            <person name="Lopes-Bezerra L.M."/>
            <person name="Vasconcelos A.T."/>
            <person name="de Hoog S."/>
            <person name="de Camargo Z.P."/>
            <person name="Felipe M.S."/>
        </authorList>
    </citation>
    <scope>NUCLEOTIDE SEQUENCE [LARGE SCALE GENOMIC DNA]</scope>
    <source>
        <strain evidence="2 3">1099-18</strain>
    </source>
</reference>
<proteinExistence type="predicted"/>
<accession>A0A0F2MH64</accession>
<dbReference type="VEuPathDB" id="FungiDB:SPSK_01673"/>
<reference evidence="2 3" key="1">
    <citation type="journal article" date="2014" name="BMC Genomics">
        <title>Comparative genomics of the major fungal agents of human and animal Sporotrichosis: Sporothrix schenckii and Sporothrix brasiliensis.</title>
        <authorList>
            <person name="Teixeira M.M."/>
            <person name="de Almeida L.G."/>
            <person name="Kubitschek-Barreira P."/>
            <person name="Alves F.L."/>
            <person name="Kioshima E.S."/>
            <person name="Abadio A.K."/>
            <person name="Fernandes L."/>
            <person name="Derengowski L.S."/>
            <person name="Ferreira K.S."/>
            <person name="Souza R.C."/>
            <person name="Ruiz J.C."/>
            <person name="de Andrade N.C."/>
            <person name="Paes H.C."/>
            <person name="Nicola A.M."/>
            <person name="Albuquerque P."/>
            <person name="Gerber A.L."/>
            <person name="Martins V.P."/>
            <person name="Peconick L.D."/>
            <person name="Neto A.V."/>
            <person name="Chaucanez C.B."/>
            <person name="Silva P.A."/>
            <person name="Cunha O.L."/>
            <person name="de Oliveira F.F."/>
            <person name="dos Santos T.C."/>
            <person name="Barros A.L."/>
            <person name="Soares M.A."/>
            <person name="de Oliveira L.M."/>
            <person name="Marini M.M."/>
            <person name="Villalobos-Duno H."/>
            <person name="Cunha M.M."/>
            <person name="de Hoog S."/>
            <person name="da Silveira J.F."/>
            <person name="Henrissat B."/>
            <person name="Nino-Vega G.A."/>
            <person name="Cisalpino P.S."/>
            <person name="Mora-Montes H.M."/>
            <person name="Almeida S.R."/>
            <person name="Stajich J.E."/>
            <person name="Lopes-Bezerra L.M."/>
            <person name="Vasconcelos A.T."/>
            <person name="Felipe M.S."/>
        </authorList>
    </citation>
    <scope>NUCLEOTIDE SEQUENCE [LARGE SCALE GENOMIC DNA]</scope>
    <source>
        <strain evidence="2 3">1099-18</strain>
    </source>
</reference>
<feature type="signal peptide" evidence="1">
    <location>
        <begin position="1"/>
        <end position="17"/>
    </location>
</feature>